<reference evidence="1 2" key="1">
    <citation type="submission" date="2023-07" db="EMBL/GenBank/DDBJ databases">
        <title>Genomic Encyclopedia of Type Strains, Phase IV (KMG-IV): sequencing the most valuable type-strain genomes for metagenomic binning, comparative biology and taxonomic classification.</title>
        <authorList>
            <person name="Goeker M."/>
        </authorList>
    </citation>
    <scope>NUCLEOTIDE SEQUENCE [LARGE SCALE GENOMIC DNA]</scope>
    <source>
        <strain evidence="1 2">DSM 23494</strain>
    </source>
</reference>
<keyword evidence="2" id="KW-1185">Reference proteome</keyword>
<organism evidence="1 2">
    <name type="scientific">Cytobacillus purgationiresistens</name>
    <dbReference type="NCBI Taxonomy" id="863449"/>
    <lineage>
        <taxon>Bacteria</taxon>
        <taxon>Bacillati</taxon>
        <taxon>Bacillota</taxon>
        <taxon>Bacilli</taxon>
        <taxon>Bacillales</taxon>
        <taxon>Bacillaceae</taxon>
        <taxon>Cytobacillus</taxon>
    </lineage>
</organism>
<evidence type="ECO:0000313" key="1">
    <source>
        <dbReference type="EMBL" id="MDQ0271206.1"/>
    </source>
</evidence>
<name>A0ABU0AKG0_9BACI</name>
<evidence type="ECO:0000313" key="2">
    <source>
        <dbReference type="Proteomes" id="UP001238088"/>
    </source>
</evidence>
<dbReference type="InterPro" id="IPR036388">
    <property type="entry name" value="WH-like_DNA-bd_sf"/>
</dbReference>
<dbReference type="EMBL" id="JAUSUB010000013">
    <property type="protein sequence ID" value="MDQ0271206.1"/>
    <property type="molecule type" value="Genomic_DNA"/>
</dbReference>
<dbReference type="InterPro" id="IPR036390">
    <property type="entry name" value="WH_DNA-bd_sf"/>
</dbReference>
<dbReference type="Gene3D" id="1.10.10.10">
    <property type="entry name" value="Winged helix-like DNA-binding domain superfamily/Winged helix DNA-binding domain"/>
    <property type="match status" value="1"/>
</dbReference>
<dbReference type="RefSeq" id="WP_307476198.1">
    <property type="nucleotide sequence ID" value="NZ_JAUSUB010000013.1"/>
</dbReference>
<dbReference type="SUPFAM" id="SSF46785">
    <property type="entry name" value="Winged helix' DNA-binding domain"/>
    <property type="match status" value="1"/>
</dbReference>
<comment type="caution">
    <text evidence="1">The sequence shown here is derived from an EMBL/GenBank/DDBJ whole genome shotgun (WGS) entry which is preliminary data.</text>
</comment>
<dbReference type="Proteomes" id="UP001238088">
    <property type="component" value="Unassembled WGS sequence"/>
</dbReference>
<gene>
    <name evidence="1" type="ORF">J2S17_003094</name>
</gene>
<sequence length="428" mass="50176">MSHNKDTTIVKLGKPKRRVELSVTELTLFKELSNHRILSAQDIHEFYNTFNSTKRSKSSISNRLKRLVETGLLNKVVVPGDVNSKFPQYFYKLTLRGMNVLVEINYLTDEQLATLNPAITRAKPPKLHNHSVSRIVNRIRIQGYQQGFHFHHFRGTEDQPQQQDDKVVADWVFKRTNKVIYLEVDSGYQRQPIIENKILRYLKVARGMTESFSVVFSTIDGTILPHSKEYDRSKRVASLKEMVPPVQDWPDNFSVYIATAERTTELMLRLLQGIDPAPREFREIILSEWFIQWVNFANDYTIKELDKEFFYLDSKRIKELEVDSIIQLERGDHYRNIGVIFAEEGSAHSYQRIRFNHTKTIGVTRRGHPLHELIIVYPDKDAAQRDIHGTHWPNAWFTHMDVWKDSKSANPNFHRNLSAIRKEVEKFE</sequence>
<dbReference type="Pfam" id="PF13814">
    <property type="entry name" value="Replic_Relax"/>
    <property type="match status" value="1"/>
</dbReference>
<accession>A0ABU0AKG0</accession>
<protein>
    <submittedName>
        <fullName evidence="1">Transcriptional regulator</fullName>
    </submittedName>
</protein>
<proteinExistence type="predicted"/>
<dbReference type="InterPro" id="IPR025855">
    <property type="entry name" value="Replic_Relax"/>
</dbReference>